<dbReference type="Proteomes" id="UP000648801">
    <property type="component" value="Unassembled WGS sequence"/>
</dbReference>
<comment type="caution">
    <text evidence="5">The sequence shown here is derived from an EMBL/GenBank/DDBJ whole genome shotgun (WGS) entry which is preliminary data.</text>
</comment>
<evidence type="ECO:0000313" key="6">
    <source>
        <dbReference type="Proteomes" id="UP000648801"/>
    </source>
</evidence>
<keyword evidence="1" id="KW-0479">Metal-binding</keyword>
<evidence type="ECO:0000256" key="3">
    <source>
        <dbReference type="ARBA" id="ARBA00023004"/>
    </source>
</evidence>
<evidence type="ECO:0000256" key="4">
    <source>
        <dbReference type="ARBA" id="ARBA00023014"/>
    </source>
</evidence>
<protein>
    <recommendedName>
        <fullName evidence="7">Xanthan lyase</fullName>
    </recommendedName>
</protein>
<dbReference type="InterPro" id="IPR039650">
    <property type="entry name" value="HdrA-like"/>
</dbReference>
<keyword evidence="6" id="KW-1185">Reference proteome</keyword>
<dbReference type="PANTHER" id="PTHR43498:SF1">
    <property type="entry name" value="COB--COM HETERODISULFIDE REDUCTASE IRON-SULFUR SUBUNIT A"/>
    <property type="match status" value="1"/>
</dbReference>
<keyword evidence="4" id="KW-0411">Iron-sulfur</keyword>
<accession>A0A916RHX2</accession>
<dbReference type="GO" id="GO:0016491">
    <property type="term" value="F:oxidoreductase activity"/>
    <property type="evidence" value="ECO:0007669"/>
    <property type="project" value="UniProtKB-KW"/>
</dbReference>
<gene>
    <name evidence="5" type="ORF">GCM10011507_05010</name>
</gene>
<evidence type="ECO:0000313" key="5">
    <source>
        <dbReference type="EMBL" id="GGA56670.1"/>
    </source>
</evidence>
<name>A0A916RHX2_9BACT</name>
<dbReference type="RefSeq" id="WP_188757752.1">
    <property type="nucleotide sequence ID" value="NZ_BMJB01000001.1"/>
</dbReference>
<evidence type="ECO:0000256" key="2">
    <source>
        <dbReference type="ARBA" id="ARBA00023002"/>
    </source>
</evidence>
<dbReference type="PANTHER" id="PTHR43498">
    <property type="entry name" value="FERREDOXIN:COB-COM HETERODISULFIDE REDUCTASE SUBUNIT A"/>
    <property type="match status" value="1"/>
</dbReference>
<evidence type="ECO:0008006" key="7">
    <source>
        <dbReference type="Google" id="ProtNLM"/>
    </source>
</evidence>
<reference evidence="5" key="1">
    <citation type="journal article" date="2014" name="Int. J. Syst. Evol. Microbiol.">
        <title>Complete genome sequence of Corynebacterium casei LMG S-19264T (=DSM 44701T), isolated from a smear-ripened cheese.</title>
        <authorList>
            <consortium name="US DOE Joint Genome Institute (JGI-PGF)"/>
            <person name="Walter F."/>
            <person name="Albersmeier A."/>
            <person name="Kalinowski J."/>
            <person name="Ruckert C."/>
        </authorList>
    </citation>
    <scope>NUCLEOTIDE SEQUENCE</scope>
    <source>
        <strain evidence="5">CGMCC 1.15447</strain>
    </source>
</reference>
<dbReference type="Pfam" id="PF12831">
    <property type="entry name" value="FAD_oxidored"/>
    <property type="match status" value="1"/>
</dbReference>
<dbReference type="AlphaFoldDB" id="A0A916RHX2"/>
<keyword evidence="3" id="KW-0408">Iron</keyword>
<reference evidence="5" key="2">
    <citation type="submission" date="2020-09" db="EMBL/GenBank/DDBJ databases">
        <authorList>
            <person name="Sun Q."/>
            <person name="Zhou Y."/>
        </authorList>
    </citation>
    <scope>NUCLEOTIDE SEQUENCE</scope>
    <source>
        <strain evidence="5">CGMCC 1.15447</strain>
    </source>
</reference>
<dbReference type="GO" id="GO:0051536">
    <property type="term" value="F:iron-sulfur cluster binding"/>
    <property type="evidence" value="ECO:0007669"/>
    <property type="project" value="UniProtKB-KW"/>
</dbReference>
<proteinExistence type="predicted"/>
<sequence length="479" mass="52946">MSYRRVREYYAVRGINVDKFGNDGAVAEPHVAEAIIEQLVTEQSKSLTVFRESRLAYVHKDKRRIRTIVLDKAPVDHRGAPSPNPIEKSYVSVSAAIFIDASYEGDLLAAGDIPYRGDRESRDEYGESYAGIIPYQGSGHDNAIVAVDPYRKPGHASSGLIPLVSKATLGIAGSSSPMIQAYNFRICLVKQNPIPTQPGSDYHPATYEIVARMIAAQAAAGKPFRAEQMHSGRSRRLLKFCVLPNGKTDINNAADVSMDFVTGGSERYAKASWAERAHLWHAHEDYQRGLLYFLQTDPRVPEDIRTDLAQWGLPRDEFQDTRGWPTQLYIREARRMVGAYVMRQSNCQNPPTSLPDSVGLGTYSLDSHACQRLVNAGKVAQEGEFYDSIGHAYPVSYRTLTPRAEDCENLLATFCVSSTHVCFASVRMEPPYMVLSESAAIAAHSALVEGTSVQNINLQHFSMQLRDAGLITISSEIPG</sequence>
<dbReference type="GO" id="GO:0046872">
    <property type="term" value="F:metal ion binding"/>
    <property type="evidence" value="ECO:0007669"/>
    <property type="project" value="UniProtKB-KW"/>
</dbReference>
<keyword evidence="2" id="KW-0560">Oxidoreductase</keyword>
<dbReference type="EMBL" id="BMJB01000001">
    <property type="protein sequence ID" value="GGA56670.1"/>
    <property type="molecule type" value="Genomic_DNA"/>
</dbReference>
<evidence type="ECO:0000256" key="1">
    <source>
        <dbReference type="ARBA" id="ARBA00022723"/>
    </source>
</evidence>
<organism evidence="5 6">
    <name type="scientific">Edaphobacter acidisoli</name>
    <dbReference type="NCBI Taxonomy" id="2040573"/>
    <lineage>
        <taxon>Bacteria</taxon>
        <taxon>Pseudomonadati</taxon>
        <taxon>Acidobacteriota</taxon>
        <taxon>Terriglobia</taxon>
        <taxon>Terriglobales</taxon>
        <taxon>Acidobacteriaceae</taxon>
        <taxon>Edaphobacter</taxon>
    </lineage>
</organism>